<protein>
    <submittedName>
        <fullName evidence="1">Uncharacterized protein</fullName>
    </submittedName>
</protein>
<keyword evidence="2" id="KW-1185">Reference proteome</keyword>
<comment type="caution">
    <text evidence="1">The sequence shown here is derived from an EMBL/GenBank/DDBJ whole genome shotgun (WGS) entry which is preliminary data.</text>
</comment>
<sequence>MVCHVLVVVLVVRLGAVVEAARGAHLRIPGGRSVIDDAVRGLRSRCDERVVVRGRGGRVGLGVARGAV</sequence>
<dbReference type="EMBL" id="BIMR01000018">
    <property type="protein sequence ID" value="GCE75308.1"/>
    <property type="molecule type" value="Genomic_DNA"/>
</dbReference>
<proteinExistence type="predicted"/>
<evidence type="ECO:0000313" key="1">
    <source>
        <dbReference type="EMBL" id="GCE75308.1"/>
    </source>
</evidence>
<evidence type="ECO:0000313" key="2">
    <source>
        <dbReference type="Proteomes" id="UP000289954"/>
    </source>
</evidence>
<organism evidence="1 2">
    <name type="scientific">Cellulomonas biazotea</name>
    <dbReference type="NCBI Taxonomy" id="1709"/>
    <lineage>
        <taxon>Bacteria</taxon>
        <taxon>Bacillati</taxon>
        <taxon>Actinomycetota</taxon>
        <taxon>Actinomycetes</taxon>
        <taxon>Micrococcales</taxon>
        <taxon>Cellulomonadaceae</taxon>
        <taxon>Cellulomonas</taxon>
    </lineage>
</organism>
<gene>
    <name evidence="1" type="ORF">CBZ_03640</name>
</gene>
<dbReference type="Proteomes" id="UP000289954">
    <property type="component" value="Unassembled WGS sequence"/>
</dbReference>
<accession>A0A402DMJ2</accession>
<reference evidence="1 2" key="1">
    <citation type="submission" date="2019-01" db="EMBL/GenBank/DDBJ databases">
        <title>Draft genome sequence of Cellulomonas takizawaensis strain TKZ-21.</title>
        <authorList>
            <person name="Yamamura H."/>
            <person name="Hayashi T."/>
            <person name="Hamada M."/>
            <person name="Serisawa Y."/>
            <person name="Matsuyama K."/>
            <person name="Nakagawa Y."/>
            <person name="Otoguro M."/>
            <person name="Yanagida F."/>
            <person name="Hayakawa M."/>
        </authorList>
    </citation>
    <scope>NUCLEOTIDE SEQUENCE [LARGE SCALE GENOMIC DNA]</scope>
    <source>
        <strain evidence="1 2">NBRC12680</strain>
    </source>
</reference>
<dbReference type="AlphaFoldDB" id="A0A402DMJ2"/>
<name>A0A402DMJ2_9CELL</name>